<dbReference type="SUPFAM" id="SSF56219">
    <property type="entry name" value="DNase I-like"/>
    <property type="match status" value="1"/>
</dbReference>
<feature type="region of interest" description="Disordered" evidence="1">
    <location>
        <begin position="388"/>
        <end position="426"/>
    </location>
</feature>
<protein>
    <submittedName>
        <fullName evidence="3">Unnamed protein product</fullName>
    </submittedName>
</protein>
<dbReference type="OrthoDB" id="168226at2759"/>
<feature type="compositionally biased region" description="Basic and acidic residues" evidence="1">
    <location>
        <begin position="347"/>
        <end position="357"/>
    </location>
</feature>
<dbReference type="InterPro" id="IPR000477">
    <property type="entry name" value="RT_dom"/>
</dbReference>
<feature type="domain" description="Reverse transcriptase" evidence="2">
    <location>
        <begin position="1355"/>
        <end position="1501"/>
    </location>
</feature>
<comment type="caution">
    <text evidence="3">The sequence shown here is derived from an EMBL/GenBank/DDBJ whole genome shotgun (WGS) entry which is preliminary data.</text>
</comment>
<keyword evidence="4" id="KW-1185">Reference proteome</keyword>
<feature type="region of interest" description="Disordered" evidence="1">
    <location>
        <begin position="1675"/>
        <end position="1695"/>
    </location>
</feature>
<feature type="region of interest" description="Disordered" evidence="1">
    <location>
        <begin position="1820"/>
        <end position="1845"/>
    </location>
</feature>
<evidence type="ECO:0000313" key="3">
    <source>
        <dbReference type="EMBL" id="GMF46551.1"/>
    </source>
</evidence>
<dbReference type="Gene3D" id="3.60.10.10">
    <property type="entry name" value="Endonuclease/exonuclease/phosphatase"/>
    <property type="match status" value="1"/>
</dbReference>
<name>A0A9W6XW85_9STRA</name>
<feature type="compositionally biased region" description="Acidic residues" evidence="1">
    <location>
        <begin position="282"/>
        <end position="299"/>
    </location>
</feature>
<evidence type="ECO:0000313" key="4">
    <source>
        <dbReference type="Proteomes" id="UP001165121"/>
    </source>
</evidence>
<dbReference type="PANTHER" id="PTHR31635">
    <property type="entry name" value="REVERSE TRANSCRIPTASE DOMAIN-CONTAINING PROTEIN-RELATED"/>
    <property type="match status" value="1"/>
</dbReference>
<sequence length="1845" mass="203281">MPIVLVLNTLASATRPGHMHDTSQKRPLQSTTACKTTLYQFFRLKPRGERPRAGKSKGRYDSGAGGALIQRWAIEGPNAGLDPRWDSYIAGGTGVRRISRSTRRRHGSLATAQYPLHDDSALRGMTPAKVATTEAYVSRRLALPAPPTFLRYTVTAIKRAVLLAFHHEHVEAALIADVPVNARLGKHISRQSILCEMVTGNAQDETGKIRMKKLIKAAQRITFDGEHTLTVVFMSRSEAKDWGGETFRLLGCGPRYPATVGGGTTVHRDTGGLQGPRRGGSDFEEVLEAEELMETGSYEEPERGGASITQRGKFSPDAGEHGQASTHAPALSADLVDVDMEEDTGPDDSHSRTDGSHRPLHTAASTDLIIDDAMEMDMGTEDSIARARPVGNDEAQGIPYTGADGLQGTHSPSSETDPSQKPYWHSTSTVSQVRPAAGDFVADSYFLRPLMLKVRARRVTGSSWTRLLYPDDVPPKIQEVYAAALFAHYSKMSEVSVATPVPQTFREGPTVLRAMTVYLREPAYVWDIGIDDSAYAQQYSYRTFTMDNGGHHETGVVTPLTEGRVRDILEACYNHHVPPTMLLLNHNEGHFYGVQHGDTFHEWYAQPDSNMRERLDQVHAALGLPILPSDGYEPEYVTAEAKLEEQALLVEMGFDCYTSGSQASEASSTLPIRASRVPVNPQAGVYRHVYERLLKTAEKTDRKAIDARLVARLQDANEAAFSRWVSNDGRSFGIPKLSTRQPPLIDCTREQVLRWGELEAYRHQIQTIEWIANYGDNEDATGQFCGEWLERCSAASTPDAAELARDRQRWSDLGQLVDESLIRLRPLDIPLEHWFILHVLPYVIQYWADTATGRAPTGSRATWYHEYQHVQQLCTGVADNRNWSEAMRLPLGNKRTDLIAVSAKALSFGSGDSTTTTGVGILVHPRGRFQNLQPAFQDPWTPHFMVVKVALDGEVVHIANFYAPTEKRARENFCLQLTTLPVPHGTLLIVGGDFNCTQHGTIDRSFEQTALNPSSPALEEMLNKWQLADSLASVLPKPSDSDHVRWFHAEHHTHSYPVPGHSLASSRLDRWYTNDTARPWVAATAVDNDGLQLDHKGVQLHLRYPTDPIRARKATRVYPVPAFAKERADLVVTTGLNKLSRNVSSRLMRGATAKQRSRFLSVSPVSSLTTLYPASEPWTEEPWLDPAGKAEALAASWSPIIQGTPTLPKSVEQVGAWMTQMEEEDVHHLGSAGMINEPQLRWLSEHVNRGKRAGRIDSATTGTGHTVTRLSRCSLSYTNYGMITPCFPPPLWKLTYYVSKRVGTGVRKSLSRRVSVYQNGFVPGRQIHATIDYLEAAQRMAQSTPAARNALALLLDFAKADNGPVSCEWAHTSATEVTRGIRQGCHLAPILFVLALEPLYQKLHSGNAHQGVLLHTASARIALRLADYADDTAIYINNPRELPHVVETVEVFGDASGLRLNMGKTVAFALYPDGLHPDEDWKGVVKLLDRADTCRYLGIQVGTMATPQYIWTKAGEQLTVRLRLACQRTLTIDQRSRIAAAIIIPKLLNVGRHAWPDTQTVNLCSKRIKNYIWHGCFSITAPTSSTWLYADIGGLPRDGLSATAGRTLSDGCVTVSDWALTGSLTDHVIGDILYPAQPARAAPMVAGMVSKAGAPSLSLLPATIAEVIFHGPRSTTTGLTMGRPHHNAPRPTVGRWCNGGPSIEASKPHRDALPRMAPPHGTELRLYAAPVDYPLVAQIARGLLESPTATLTLTTNGEDPGTAIQISSRPDAAQYLNSVAGSAVPVRDIHPTPILNRMAITWAQKRPWQQKRHAYKNLIRAKATGRRKNQTYGQRGSLGGRPSHH</sequence>
<dbReference type="Proteomes" id="UP001165121">
    <property type="component" value="Unassembled WGS sequence"/>
</dbReference>
<accession>A0A9W6XW85</accession>
<feature type="region of interest" description="Disordered" evidence="1">
    <location>
        <begin position="340"/>
        <end position="367"/>
    </location>
</feature>
<feature type="region of interest" description="Disordered" evidence="1">
    <location>
        <begin position="259"/>
        <end position="327"/>
    </location>
</feature>
<dbReference type="InterPro" id="IPR036691">
    <property type="entry name" value="Endo/exonu/phosph_ase_sf"/>
</dbReference>
<gene>
    <name evidence="3" type="ORF">Pfra01_001717300</name>
</gene>
<proteinExistence type="predicted"/>
<dbReference type="PANTHER" id="PTHR31635:SF196">
    <property type="entry name" value="REVERSE TRANSCRIPTASE DOMAIN-CONTAINING PROTEIN-RELATED"/>
    <property type="match status" value="1"/>
</dbReference>
<reference evidence="3" key="1">
    <citation type="submission" date="2023-04" db="EMBL/GenBank/DDBJ databases">
        <title>Phytophthora fragariaefolia NBRC 109709.</title>
        <authorList>
            <person name="Ichikawa N."/>
            <person name="Sato H."/>
            <person name="Tonouchi N."/>
        </authorList>
    </citation>
    <scope>NUCLEOTIDE SEQUENCE</scope>
    <source>
        <strain evidence="3">NBRC 109709</strain>
    </source>
</reference>
<dbReference type="EMBL" id="BSXT01001982">
    <property type="protein sequence ID" value="GMF46551.1"/>
    <property type="molecule type" value="Genomic_DNA"/>
</dbReference>
<feature type="compositionally biased region" description="Polar residues" evidence="1">
    <location>
        <begin position="408"/>
        <end position="426"/>
    </location>
</feature>
<evidence type="ECO:0000259" key="2">
    <source>
        <dbReference type="Pfam" id="PF00078"/>
    </source>
</evidence>
<organism evidence="3 4">
    <name type="scientific">Phytophthora fragariaefolia</name>
    <dbReference type="NCBI Taxonomy" id="1490495"/>
    <lineage>
        <taxon>Eukaryota</taxon>
        <taxon>Sar</taxon>
        <taxon>Stramenopiles</taxon>
        <taxon>Oomycota</taxon>
        <taxon>Peronosporomycetes</taxon>
        <taxon>Peronosporales</taxon>
        <taxon>Peronosporaceae</taxon>
        <taxon>Phytophthora</taxon>
    </lineage>
</organism>
<dbReference type="Pfam" id="PF00078">
    <property type="entry name" value="RVT_1"/>
    <property type="match status" value="1"/>
</dbReference>
<evidence type="ECO:0000256" key="1">
    <source>
        <dbReference type="SAM" id="MobiDB-lite"/>
    </source>
</evidence>